<gene>
    <name evidence="3" type="ORF">BDA96_09G007700</name>
</gene>
<dbReference type="Gramene" id="EES18860">
    <property type="protein sequence ID" value="EES18860"/>
    <property type="gene ID" value="SORBI_3009G007500"/>
</dbReference>
<accession>A0A921U3E1</accession>
<dbReference type="EMBL" id="CM027688">
    <property type="protein sequence ID" value="KAG0516490.1"/>
    <property type="molecule type" value="Genomic_DNA"/>
</dbReference>
<feature type="domain" description="Myb-like" evidence="2">
    <location>
        <begin position="163"/>
        <end position="232"/>
    </location>
</feature>
<dbReference type="AlphaFoldDB" id="A0A921U3E1"/>
<dbReference type="InterPro" id="IPR001005">
    <property type="entry name" value="SANT/Myb"/>
</dbReference>
<dbReference type="InterPro" id="IPR029466">
    <property type="entry name" value="NAM-associated_C"/>
</dbReference>
<name>A0A921U3E1_SORBI</name>
<dbReference type="PANTHER" id="PTHR45224">
    <property type="entry name" value="OS01G0527900 PROTEIN-RELATED"/>
    <property type="match status" value="1"/>
</dbReference>
<evidence type="ECO:0000256" key="1">
    <source>
        <dbReference type="SAM" id="MobiDB-lite"/>
    </source>
</evidence>
<dbReference type="Proteomes" id="UP000807115">
    <property type="component" value="Chromosome 9"/>
</dbReference>
<reference evidence="3" key="1">
    <citation type="journal article" date="2019" name="BMC Genomics">
        <title>A new reference genome for Sorghum bicolor reveals high levels of sequence similarity between sweet and grain genotypes: implications for the genetics of sugar metabolism.</title>
        <authorList>
            <person name="Cooper E.A."/>
            <person name="Brenton Z.W."/>
            <person name="Flinn B.S."/>
            <person name="Jenkins J."/>
            <person name="Shu S."/>
            <person name="Flowers D."/>
            <person name="Luo F."/>
            <person name="Wang Y."/>
            <person name="Xia P."/>
            <person name="Barry K."/>
            <person name="Daum C."/>
            <person name="Lipzen A."/>
            <person name="Yoshinaga Y."/>
            <person name="Schmutz J."/>
            <person name="Saski C."/>
            <person name="Vermerris W."/>
            <person name="Kresovich S."/>
        </authorList>
    </citation>
    <scope>NUCLEOTIDE SEQUENCE</scope>
</reference>
<organism evidence="3 4">
    <name type="scientific">Sorghum bicolor</name>
    <name type="common">Sorghum</name>
    <name type="synonym">Sorghum vulgare</name>
    <dbReference type="NCBI Taxonomy" id="4558"/>
    <lineage>
        <taxon>Eukaryota</taxon>
        <taxon>Viridiplantae</taxon>
        <taxon>Streptophyta</taxon>
        <taxon>Embryophyta</taxon>
        <taxon>Tracheophyta</taxon>
        <taxon>Spermatophyta</taxon>
        <taxon>Magnoliopsida</taxon>
        <taxon>Liliopsida</taxon>
        <taxon>Poales</taxon>
        <taxon>Poaceae</taxon>
        <taxon>PACMAD clade</taxon>
        <taxon>Panicoideae</taxon>
        <taxon>Andropogonodae</taxon>
        <taxon>Andropogoneae</taxon>
        <taxon>Sorghinae</taxon>
        <taxon>Sorghum</taxon>
    </lineage>
</organism>
<reference evidence="3" key="2">
    <citation type="submission" date="2020-10" db="EMBL/GenBank/DDBJ databases">
        <authorList>
            <person name="Cooper E.A."/>
            <person name="Brenton Z.W."/>
            <person name="Flinn B.S."/>
            <person name="Jenkins J."/>
            <person name="Shu S."/>
            <person name="Flowers D."/>
            <person name="Luo F."/>
            <person name="Wang Y."/>
            <person name="Xia P."/>
            <person name="Barry K."/>
            <person name="Daum C."/>
            <person name="Lipzen A."/>
            <person name="Yoshinaga Y."/>
            <person name="Schmutz J."/>
            <person name="Saski C."/>
            <person name="Vermerris W."/>
            <person name="Kresovich S."/>
        </authorList>
    </citation>
    <scope>NUCLEOTIDE SEQUENCE</scope>
</reference>
<evidence type="ECO:0000313" key="4">
    <source>
        <dbReference type="Proteomes" id="UP000807115"/>
    </source>
</evidence>
<dbReference type="PANTHER" id="PTHR45224:SF16">
    <property type="entry name" value="OS01G0527900 PROTEIN"/>
    <property type="match status" value="1"/>
</dbReference>
<feature type="region of interest" description="Disordered" evidence="1">
    <location>
        <begin position="1"/>
        <end position="28"/>
    </location>
</feature>
<evidence type="ECO:0000313" key="3">
    <source>
        <dbReference type="EMBL" id="KAG0516490.1"/>
    </source>
</evidence>
<dbReference type="PROSITE" id="PS50090">
    <property type="entry name" value="MYB_LIKE"/>
    <property type="match status" value="1"/>
</dbReference>
<comment type="caution">
    <text evidence="3">The sequence shown here is derived from an EMBL/GenBank/DDBJ whole genome shotgun (WGS) entry which is preliminary data.</text>
</comment>
<dbReference type="OMA" id="WRIKLRI"/>
<evidence type="ECO:0000259" key="2">
    <source>
        <dbReference type="PROSITE" id="PS50090"/>
    </source>
</evidence>
<protein>
    <recommendedName>
        <fullName evidence="2">Myb-like domain-containing protein</fullName>
    </recommendedName>
</protein>
<dbReference type="CDD" id="cd00167">
    <property type="entry name" value="SANT"/>
    <property type="match status" value="1"/>
</dbReference>
<sequence length="441" mass="49792">MSKKSKRTSAPAPMEIPRPVVQPISAPGTLPVQPASIPSMFRPGMWCPPRSPQCLPPSSAPYWFSGGIQQPGMAGSSAQQPGMAGSSTQGAWWTPAVAGIGGSRHSWPTADSQEDSDVLVWGLDSHPPGGFVNMLKSTPQVASNRTASQAIHIDSDNNDADHSRSEKRLTWTKEEDLKLVSAWLMNSNDPIQANYKKNDQYWNDVTEGFNKTVPKNRVRSAKQVKDHWWRIKLRIGWFCGNWKEANSMWGSGESEDDVMKNALASYEEDHKKDGPFAYRHCWEVLSKEPKWEAYLERLKDLEPEKRKFSVDEEVGQQFSLDDITDERPMGGKKAKELRKKKKKDLPSIIDIEDELHSFLDAQKAANEGRTEMLETQRRVSSEKLESRRLAHLAAKENKEAVMLETYRSLLTQDTTGMDEDVKAEHVLALRCLRESLFKKND</sequence>
<proteinExistence type="predicted"/>
<dbReference type="Pfam" id="PF14303">
    <property type="entry name" value="NAM-associated"/>
    <property type="match status" value="1"/>
</dbReference>